<proteinExistence type="predicted"/>
<evidence type="ECO:0000313" key="2">
    <source>
        <dbReference type="EMBL" id="MPN47946.1"/>
    </source>
</evidence>
<dbReference type="AlphaFoldDB" id="A0A645IAK6"/>
<accession>A0A645IAK6</accession>
<dbReference type="PANTHER" id="PTHR35803:SF2">
    <property type="entry name" value="RETAINING ALPHA-GALACTOSIDASE"/>
    <property type="match status" value="1"/>
</dbReference>
<keyword evidence="2" id="KW-0378">Hydrolase</keyword>
<dbReference type="GO" id="GO:0004557">
    <property type="term" value="F:alpha-galactosidase activity"/>
    <property type="evidence" value="ECO:0007669"/>
    <property type="project" value="UniProtKB-EC"/>
</dbReference>
<dbReference type="Gene3D" id="3.20.20.70">
    <property type="entry name" value="Aldolase class I"/>
    <property type="match status" value="1"/>
</dbReference>
<dbReference type="Pfam" id="PF14509">
    <property type="entry name" value="GH97_C"/>
    <property type="match status" value="1"/>
</dbReference>
<feature type="domain" description="Glycosyl-hydrolase 97 C-terminal oligomerisation" evidence="1">
    <location>
        <begin position="46"/>
        <end position="141"/>
    </location>
</feature>
<gene>
    <name evidence="2" type="ORF">SDC9_195550</name>
</gene>
<dbReference type="EMBL" id="VSSQ01109836">
    <property type="protein sequence ID" value="MPN47946.1"/>
    <property type="molecule type" value="Genomic_DNA"/>
</dbReference>
<evidence type="ECO:0000259" key="1">
    <source>
        <dbReference type="Pfam" id="PF14509"/>
    </source>
</evidence>
<protein>
    <submittedName>
        <fullName evidence="2">Retaining alpha-galactosidase</fullName>
        <ecNumber evidence="2">3.2.1.22</ecNumber>
    </submittedName>
</protein>
<organism evidence="2">
    <name type="scientific">bioreactor metagenome</name>
    <dbReference type="NCBI Taxonomy" id="1076179"/>
    <lineage>
        <taxon>unclassified sequences</taxon>
        <taxon>metagenomes</taxon>
        <taxon>ecological metagenomes</taxon>
    </lineage>
</organism>
<sequence>MSQGTRCRQLAQYVIFESPLNMLCDNPTNYMKEPLCTNFIAKIPTVWDETIAISAEVAKHIVVARRSGKDWYIGGMTDWDKRAVEVDLSFLPAGTYKVEYFVDGINADKVAMDFKHGEAPFKSGEKLTVHMAPGGGFAAKLSLVK</sequence>
<dbReference type="PANTHER" id="PTHR35803">
    <property type="entry name" value="GLUCAN 1,4-ALPHA-GLUCOSIDASE SUSB-RELATED"/>
    <property type="match status" value="1"/>
</dbReference>
<dbReference type="InterPro" id="IPR013785">
    <property type="entry name" value="Aldolase_TIM"/>
</dbReference>
<reference evidence="2" key="1">
    <citation type="submission" date="2019-08" db="EMBL/GenBank/DDBJ databases">
        <authorList>
            <person name="Kucharzyk K."/>
            <person name="Murdoch R.W."/>
            <person name="Higgins S."/>
            <person name="Loffler F."/>
        </authorList>
    </citation>
    <scope>NUCLEOTIDE SEQUENCE</scope>
</reference>
<name>A0A645IAK6_9ZZZZ</name>
<dbReference type="InterPro" id="IPR052720">
    <property type="entry name" value="Glycosyl_hydrolase_97"/>
</dbReference>
<dbReference type="InterPro" id="IPR029483">
    <property type="entry name" value="GH97_C"/>
</dbReference>
<comment type="caution">
    <text evidence="2">The sequence shown here is derived from an EMBL/GenBank/DDBJ whole genome shotgun (WGS) entry which is preliminary data.</text>
</comment>
<dbReference type="EC" id="3.2.1.22" evidence="2"/>
<keyword evidence="2" id="KW-0326">Glycosidase</keyword>